<comment type="caution">
    <text evidence="7">The sequence shown here is derived from an EMBL/GenBank/DDBJ whole genome shotgun (WGS) entry which is preliminary data.</text>
</comment>
<keyword evidence="8" id="KW-1185">Reference proteome</keyword>
<dbReference type="InterPro" id="IPR001123">
    <property type="entry name" value="LeuE-type"/>
</dbReference>
<evidence type="ECO:0000256" key="1">
    <source>
        <dbReference type="ARBA" id="ARBA00004651"/>
    </source>
</evidence>
<evidence type="ECO:0000256" key="3">
    <source>
        <dbReference type="ARBA" id="ARBA00022692"/>
    </source>
</evidence>
<dbReference type="PANTHER" id="PTHR30086">
    <property type="entry name" value="ARGININE EXPORTER PROTEIN ARGO"/>
    <property type="match status" value="1"/>
</dbReference>
<dbReference type="GO" id="GO:0015171">
    <property type="term" value="F:amino acid transmembrane transporter activity"/>
    <property type="evidence" value="ECO:0007669"/>
    <property type="project" value="TreeGrafter"/>
</dbReference>
<evidence type="ECO:0000256" key="6">
    <source>
        <dbReference type="SAM" id="Phobius"/>
    </source>
</evidence>
<dbReference type="RefSeq" id="WP_037909874.1">
    <property type="nucleotide sequence ID" value="NZ_JAFBPZ010000002.1"/>
</dbReference>
<evidence type="ECO:0000313" key="7">
    <source>
        <dbReference type="EMBL" id="KAJ02241.1"/>
    </source>
</evidence>
<reference evidence="7 8" key="1">
    <citation type="journal article" date="2014" name="Genome Announc.">
        <title>Draft Genome Sequences of Two Isolates of the Roseobacter Group, Sulfitobacter sp. Strains 3SOLIMAR09 and 1FIGIMAR09, from Harbors of Mallorca Island (Mediterranean Sea).</title>
        <authorList>
            <person name="Mas-Llado M."/>
            <person name="Pina-Villalonga J.M."/>
            <person name="Brunet-Galmes I."/>
            <person name="Nogales B."/>
            <person name="Bosch R."/>
        </authorList>
    </citation>
    <scope>NUCLEOTIDE SEQUENCE [LARGE SCALE GENOMIC DNA]</scope>
    <source>
        <strain evidence="7 8">1FIGIMAR09</strain>
    </source>
</reference>
<accession>A0A061SKN2</accession>
<feature type="transmembrane region" description="Helical" evidence="6">
    <location>
        <begin position="185"/>
        <end position="203"/>
    </location>
</feature>
<gene>
    <name evidence="7" type="ORF">PM02_14845</name>
</gene>
<dbReference type="GO" id="GO:0005886">
    <property type="term" value="C:plasma membrane"/>
    <property type="evidence" value="ECO:0007669"/>
    <property type="project" value="UniProtKB-SubCell"/>
</dbReference>
<name>A0A061SKN2_9RHOB</name>
<keyword evidence="2" id="KW-1003">Cell membrane</keyword>
<organism evidence="7 8">
    <name type="scientific">Sulfitobacter mediterraneus</name>
    <dbReference type="NCBI Taxonomy" id="83219"/>
    <lineage>
        <taxon>Bacteria</taxon>
        <taxon>Pseudomonadati</taxon>
        <taxon>Pseudomonadota</taxon>
        <taxon>Alphaproteobacteria</taxon>
        <taxon>Rhodobacterales</taxon>
        <taxon>Roseobacteraceae</taxon>
        <taxon>Sulfitobacter</taxon>
    </lineage>
</organism>
<comment type="subcellular location">
    <subcellularLocation>
        <location evidence="1">Cell membrane</location>
        <topology evidence="1">Multi-pass membrane protein</topology>
    </subcellularLocation>
</comment>
<dbReference type="PANTHER" id="PTHR30086:SF19">
    <property type="entry name" value="THREONINE EFFLUX PROTEIN"/>
    <property type="match status" value="1"/>
</dbReference>
<feature type="transmembrane region" description="Helical" evidence="6">
    <location>
        <begin position="149"/>
        <end position="173"/>
    </location>
</feature>
<dbReference type="STRING" id="83219.PM02_14845"/>
<feature type="transmembrane region" description="Helical" evidence="6">
    <location>
        <begin position="118"/>
        <end position="137"/>
    </location>
</feature>
<evidence type="ECO:0000256" key="2">
    <source>
        <dbReference type="ARBA" id="ARBA00022475"/>
    </source>
</evidence>
<keyword evidence="4 6" id="KW-1133">Transmembrane helix</keyword>
<dbReference type="EMBL" id="JEMU01000013">
    <property type="protein sequence ID" value="KAJ02241.1"/>
    <property type="molecule type" value="Genomic_DNA"/>
</dbReference>
<keyword evidence="3 6" id="KW-0812">Transmembrane</keyword>
<evidence type="ECO:0000313" key="8">
    <source>
        <dbReference type="Proteomes" id="UP000027337"/>
    </source>
</evidence>
<dbReference type="AlphaFoldDB" id="A0A061SKN2"/>
<evidence type="ECO:0000256" key="5">
    <source>
        <dbReference type="ARBA" id="ARBA00023136"/>
    </source>
</evidence>
<sequence>MTDVNLPVILFAAFIAAGSPGPATLAIAGTSMSSGRRSGLALASGVTTGSFMWSIAAAFGLGAVMSANVWVFEIVRYVGAAYLMWLAVKSARAAWMGNKITTKPLPKTTPRRAYAKGLALHLTNPKAVLFFGALYAIGIPPGTAPSALITVIAAVGVQSLLMFHLYALIFSSAPMTAAYTRAKRGFEGFFALAFGAIAIKVLTTRVG</sequence>
<dbReference type="Proteomes" id="UP000027337">
    <property type="component" value="Unassembled WGS sequence"/>
</dbReference>
<proteinExistence type="predicted"/>
<feature type="transmembrane region" description="Helical" evidence="6">
    <location>
        <begin position="6"/>
        <end position="28"/>
    </location>
</feature>
<protein>
    <submittedName>
        <fullName evidence="7">Amino acid transporter</fullName>
    </submittedName>
</protein>
<dbReference type="eggNOG" id="COG1280">
    <property type="taxonomic scope" value="Bacteria"/>
</dbReference>
<feature type="transmembrane region" description="Helical" evidence="6">
    <location>
        <begin position="40"/>
        <end position="65"/>
    </location>
</feature>
<keyword evidence="5 6" id="KW-0472">Membrane</keyword>
<dbReference type="Pfam" id="PF01810">
    <property type="entry name" value="LysE"/>
    <property type="match status" value="1"/>
</dbReference>
<evidence type="ECO:0000256" key="4">
    <source>
        <dbReference type="ARBA" id="ARBA00022989"/>
    </source>
</evidence>